<dbReference type="InterPro" id="IPR053140">
    <property type="entry name" value="GDSL_Rv0518-like"/>
</dbReference>
<proteinExistence type="predicted"/>
<sequence length="404" mass="42567">MTASMLKRSVFGVLLCVLSVGTCAASTDEHWVTAWGAAPDAFGPALKAQTVREVIRTSIGGSAVRIRLSNLYGQRPVMIGPVHIALRVHESAIQPGGDHVVTFNGKQTVTVAEGGSVLSDPIAMQVTPMQDIAISLYVPKGRGPSTIHANGLATAYVTENGDATSAETLGNSEVSANRFFLTEVDVDAGESARAVVAFGDSITDGIMSTPNANHRWPDVFAERLQADPKLSSIAVVNSGISGNRILHDGGGPSALSRFDRDALDKPGVHWIVLLEGINDIGASGQPSTPEDNVSAQQIIDGMKTLISKAHAKGIKIFGATLTPFGGAGWPYHTAAGEEKRQAVNAWIRTSGAFDAVIDFDKVVRDPAHPDRFLPEFDSGDHLHPGDAGYRAMADSIDLSLFAKG</sequence>
<dbReference type="SUPFAM" id="SSF52266">
    <property type="entry name" value="SGNH hydrolase"/>
    <property type="match status" value="1"/>
</dbReference>
<comment type="caution">
    <text evidence="3">The sequence shown here is derived from an EMBL/GenBank/DDBJ whole genome shotgun (WGS) entry which is preliminary data.</text>
</comment>
<dbReference type="Gene3D" id="3.40.50.1110">
    <property type="entry name" value="SGNH hydrolase"/>
    <property type="match status" value="1"/>
</dbReference>
<feature type="signal peptide" evidence="1">
    <location>
        <begin position="1"/>
        <end position="24"/>
    </location>
</feature>
<dbReference type="InterPro" id="IPR013830">
    <property type="entry name" value="SGNH_hydro"/>
</dbReference>
<dbReference type="PANTHER" id="PTHR43784">
    <property type="entry name" value="GDSL-LIKE LIPASE/ACYLHYDROLASE, PUTATIVE (AFU_ORTHOLOGUE AFUA_2G00820)-RELATED"/>
    <property type="match status" value="1"/>
</dbReference>
<feature type="domain" description="SGNH hydrolase-type esterase" evidence="2">
    <location>
        <begin position="197"/>
        <end position="391"/>
    </location>
</feature>
<protein>
    <submittedName>
        <fullName evidence="3">SGNH/GDSL hydrolase family protein</fullName>
    </submittedName>
</protein>
<evidence type="ECO:0000313" key="4">
    <source>
        <dbReference type="Proteomes" id="UP000255334"/>
    </source>
</evidence>
<dbReference type="CDD" id="cd01830">
    <property type="entry name" value="XynE_like"/>
    <property type="match status" value="1"/>
</dbReference>
<gene>
    <name evidence="3" type="ORF">DWU99_19735</name>
</gene>
<evidence type="ECO:0000313" key="3">
    <source>
        <dbReference type="EMBL" id="RDS80354.1"/>
    </source>
</evidence>
<dbReference type="GO" id="GO:0016788">
    <property type="term" value="F:hydrolase activity, acting on ester bonds"/>
    <property type="evidence" value="ECO:0007669"/>
    <property type="project" value="UniProtKB-ARBA"/>
</dbReference>
<dbReference type="Proteomes" id="UP000255334">
    <property type="component" value="Unassembled WGS sequence"/>
</dbReference>
<keyword evidence="1" id="KW-0732">Signal</keyword>
<feature type="chain" id="PRO_5016670783" evidence="1">
    <location>
        <begin position="25"/>
        <end position="404"/>
    </location>
</feature>
<dbReference type="InterPro" id="IPR036514">
    <property type="entry name" value="SGNH_hydro_sf"/>
</dbReference>
<dbReference type="AlphaFoldDB" id="A0A370WW48"/>
<dbReference type="RefSeq" id="WP_115479807.1">
    <property type="nucleotide sequence ID" value="NZ_QRBF01000010.1"/>
</dbReference>
<evidence type="ECO:0000256" key="1">
    <source>
        <dbReference type="SAM" id="SignalP"/>
    </source>
</evidence>
<name>A0A370WW48_9GAMM</name>
<reference evidence="3 4" key="1">
    <citation type="submission" date="2018-07" db="EMBL/GenBank/DDBJ databases">
        <title>Dyella monticola sp. nov. and Dyella psychrodurans sp. nov. isolated from monsoon evergreen broad-leaved forest soil of Dinghu Mountain, China.</title>
        <authorList>
            <person name="Gao Z."/>
            <person name="Qiu L."/>
        </authorList>
    </citation>
    <scope>NUCLEOTIDE SEQUENCE [LARGE SCALE GENOMIC DNA]</scope>
    <source>
        <strain evidence="3 4">4MSK11</strain>
    </source>
</reference>
<evidence type="ECO:0000259" key="2">
    <source>
        <dbReference type="Pfam" id="PF13472"/>
    </source>
</evidence>
<dbReference type="OrthoDB" id="1828825at2"/>
<dbReference type="PANTHER" id="PTHR43784:SF2">
    <property type="entry name" value="GDSL-LIKE LIPASE_ACYLHYDROLASE, PUTATIVE (AFU_ORTHOLOGUE AFUA_2G00820)-RELATED"/>
    <property type="match status" value="1"/>
</dbReference>
<keyword evidence="3" id="KW-0378">Hydrolase</keyword>
<dbReference type="EMBL" id="QRBF01000010">
    <property type="protein sequence ID" value="RDS80354.1"/>
    <property type="molecule type" value="Genomic_DNA"/>
</dbReference>
<keyword evidence="4" id="KW-1185">Reference proteome</keyword>
<organism evidence="3 4">
    <name type="scientific">Dyella psychrodurans</name>
    <dbReference type="NCBI Taxonomy" id="1927960"/>
    <lineage>
        <taxon>Bacteria</taxon>
        <taxon>Pseudomonadati</taxon>
        <taxon>Pseudomonadota</taxon>
        <taxon>Gammaproteobacteria</taxon>
        <taxon>Lysobacterales</taxon>
        <taxon>Rhodanobacteraceae</taxon>
        <taxon>Dyella</taxon>
    </lineage>
</organism>
<accession>A0A370WW48</accession>
<dbReference type="Pfam" id="PF13472">
    <property type="entry name" value="Lipase_GDSL_2"/>
    <property type="match status" value="1"/>
</dbReference>